<evidence type="ECO:0000259" key="7">
    <source>
        <dbReference type="PROSITE" id="PS51007"/>
    </source>
</evidence>
<dbReference type="InterPro" id="IPR011042">
    <property type="entry name" value="6-blade_b-propeller_TolB-like"/>
</dbReference>
<dbReference type="InterPro" id="IPR055557">
    <property type="entry name" value="DUF7133"/>
</dbReference>
<organism evidence="8 9">
    <name type="scientific">Thalassoglobus neptunius</name>
    <dbReference type="NCBI Taxonomy" id="1938619"/>
    <lineage>
        <taxon>Bacteria</taxon>
        <taxon>Pseudomonadati</taxon>
        <taxon>Planctomycetota</taxon>
        <taxon>Planctomycetia</taxon>
        <taxon>Planctomycetales</taxon>
        <taxon>Planctomycetaceae</taxon>
        <taxon>Thalassoglobus</taxon>
    </lineage>
</organism>
<dbReference type="SUPFAM" id="SSF50952">
    <property type="entry name" value="Soluble quinoprotein glucose dehydrogenase"/>
    <property type="match status" value="1"/>
</dbReference>
<dbReference type="InterPro" id="IPR016024">
    <property type="entry name" value="ARM-type_fold"/>
</dbReference>
<sequence length="1017" mass="113360">MFEFHKLSSLTNSNGLGSYILTLISVWTLSATPSPSVAAAENLVLGQPAKAKSTQPSHDPGHAVDGNLQSRWCANGSQKNEWWEVELAETETIDAVRILWEQKTTAYRYRVESSQNGNDWTTLVDRSENTTETGLATHQFEPVEANRIRVTFLGSNSGGWGSIREFAAYSGTPPAEFELVESTTNVTLADVTAPEGFNVRLFGVPPEINYPVCLSADYSGDVFIGVDEQGSLGKEAGRGRVLRGRDTNGDGTADEVQMFAKMDHPRGLFYDDGSLWVLHPPFLTVFHDRNGDGTADEQQTLIEGISTDFVNKRGADHTTNGIRMGIDGWLYIAVGDFGFTQAIGADGTELSRRGGGIVRVRPDGSEMEIYCWGLRNILDVSIDPFMNIFTRDNTNDGGEWNVRLSHILQSAEFGYPSLFMNYTDEIMPPLADYGGGSGCGTFFLHDAQWPENYNNTLYTCDWGRSEVFLHNLPESGPTYLPHQQSFLRIPRPTDIDIDAAGRMYVSSWKNGNFAYDGPDVGFVAQITPDGLQPVTLPDLKTLGDEKLVAQLRAENMKQRLYAQREILRRTENTKLATLLSDLMNDPEGQDYARVAALYTLKQFHGVESHPELLEALADPLLREHALRALTDRRTELDGVTSADIIPYLSDPSPRVVAQAIISLGRLGDASIAENLIPLTVRQSDTPRATAHNVADADAVIPHLAIRSLVNLQAGEACIQALDTPYREGAIQALRWMHNPLVVKELIKRLEQASDQQEANELLSILVRLYHREGDYKEGWWGTRPDRTGPYYDRQPWEETSRIEDAIVSHYQSADEIGKERLLGEMIRHRVHPSQLPKSLFEDHKQTESNQPIAIPTVDPDNPNQIANMTFEEVRERALNAEGNVKRGRRIFLQQSCIACHTYTEGQDPKGPHLADIGKRYTREQLVESILKPSAKIAQGFDTYSFITTEGKIYSGFIVGRSAEEVKLRQANGLSQTILQNEIEEQVQRTESMMPQGIVNNLTPEELAHLLAFLEQLK</sequence>
<dbReference type="AlphaFoldDB" id="A0A5C5WJ29"/>
<dbReference type="GO" id="GO:0020037">
    <property type="term" value="F:heme binding"/>
    <property type="evidence" value="ECO:0007669"/>
    <property type="project" value="InterPro"/>
</dbReference>
<dbReference type="RefSeq" id="WP_146511143.1">
    <property type="nucleotide sequence ID" value="NZ_SIHI01000015.1"/>
</dbReference>
<dbReference type="InterPro" id="IPR036909">
    <property type="entry name" value="Cyt_c-like_dom_sf"/>
</dbReference>
<keyword evidence="2 4" id="KW-0479">Metal-binding</keyword>
<dbReference type="GO" id="GO:0046872">
    <property type="term" value="F:metal ion binding"/>
    <property type="evidence" value="ECO:0007669"/>
    <property type="project" value="UniProtKB-KW"/>
</dbReference>
<dbReference type="InterPro" id="IPR008979">
    <property type="entry name" value="Galactose-bd-like_sf"/>
</dbReference>
<dbReference type="PANTHER" id="PTHR33546">
    <property type="entry name" value="LARGE, MULTIFUNCTIONAL SECRETED PROTEIN-RELATED"/>
    <property type="match status" value="1"/>
</dbReference>
<dbReference type="Gene3D" id="1.10.760.10">
    <property type="entry name" value="Cytochrome c-like domain"/>
    <property type="match status" value="1"/>
</dbReference>
<dbReference type="PANTHER" id="PTHR33546:SF1">
    <property type="entry name" value="LARGE, MULTIFUNCTIONAL SECRETED PROTEIN"/>
    <property type="match status" value="1"/>
</dbReference>
<dbReference type="SUPFAM" id="SSF48371">
    <property type="entry name" value="ARM repeat"/>
    <property type="match status" value="1"/>
</dbReference>
<keyword evidence="1 4" id="KW-0349">Heme</keyword>
<evidence type="ECO:0000256" key="3">
    <source>
        <dbReference type="ARBA" id="ARBA00023004"/>
    </source>
</evidence>
<evidence type="ECO:0000256" key="5">
    <source>
        <dbReference type="SAM" id="MobiDB-lite"/>
    </source>
</evidence>
<dbReference type="InterPro" id="IPR011989">
    <property type="entry name" value="ARM-like"/>
</dbReference>
<feature type="domain" description="F5/8 type C" evidence="6">
    <location>
        <begin position="32"/>
        <end position="171"/>
    </location>
</feature>
<proteinExistence type="predicted"/>
<evidence type="ECO:0000313" key="8">
    <source>
        <dbReference type="EMBL" id="TWT50023.1"/>
    </source>
</evidence>
<evidence type="ECO:0000259" key="6">
    <source>
        <dbReference type="PROSITE" id="PS50022"/>
    </source>
</evidence>
<evidence type="ECO:0000256" key="4">
    <source>
        <dbReference type="PROSITE-ProRule" id="PRU00433"/>
    </source>
</evidence>
<dbReference type="Gene3D" id="1.25.10.10">
    <property type="entry name" value="Leucine-rich Repeat Variant"/>
    <property type="match status" value="1"/>
</dbReference>
<dbReference type="Gene3D" id="2.60.120.260">
    <property type="entry name" value="Galactose-binding domain-like"/>
    <property type="match status" value="1"/>
</dbReference>
<evidence type="ECO:0000313" key="9">
    <source>
        <dbReference type="Proteomes" id="UP000317243"/>
    </source>
</evidence>
<dbReference type="InterPro" id="IPR000421">
    <property type="entry name" value="FA58C"/>
</dbReference>
<reference evidence="8 9" key="1">
    <citation type="submission" date="2019-02" db="EMBL/GenBank/DDBJ databases">
        <title>Deep-cultivation of Planctomycetes and their phenomic and genomic characterization uncovers novel biology.</title>
        <authorList>
            <person name="Wiegand S."/>
            <person name="Jogler M."/>
            <person name="Boedeker C."/>
            <person name="Pinto D."/>
            <person name="Vollmers J."/>
            <person name="Rivas-Marin E."/>
            <person name="Kohn T."/>
            <person name="Peeters S.H."/>
            <person name="Heuer A."/>
            <person name="Rast P."/>
            <person name="Oberbeckmann S."/>
            <person name="Bunk B."/>
            <person name="Jeske O."/>
            <person name="Meyerdierks A."/>
            <person name="Storesund J.E."/>
            <person name="Kallscheuer N."/>
            <person name="Luecker S."/>
            <person name="Lage O.M."/>
            <person name="Pohl T."/>
            <person name="Merkel B.J."/>
            <person name="Hornburger P."/>
            <person name="Mueller R.-W."/>
            <person name="Bruemmer F."/>
            <person name="Labrenz M."/>
            <person name="Spormann A.M."/>
            <person name="Op Den Camp H."/>
            <person name="Overmann J."/>
            <person name="Amann R."/>
            <person name="Jetten M.S.M."/>
            <person name="Mascher T."/>
            <person name="Medema M.H."/>
            <person name="Devos D.P."/>
            <person name="Kaster A.-K."/>
            <person name="Ovreas L."/>
            <person name="Rohde M."/>
            <person name="Galperin M.Y."/>
            <person name="Jogler C."/>
        </authorList>
    </citation>
    <scope>NUCLEOTIDE SEQUENCE [LARGE SCALE GENOMIC DNA]</scope>
    <source>
        <strain evidence="8 9">KOR42</strain>
    </source>
</reference>
<dbReference type="EMBL" id="SIHI01000015">
    <property type="protein sequence ID" value="TWT50023.1"/>
    <property type="molecule type" value="Genomic_DNA"/>
</dbReference>
<dbReference type="SUPFAM" id="SSF46626">
    <property type="entry name" value="Cytochrome c"/>
    <property type="match status" value="1"/>
</dbReference>
<dbReference type="NCBIfam" id="TIGR02603">
    <property type="entry name" value="CxxCH_TIGR02603"/>
    <property type="match status" value="1"/>
</dbReference>
<dbReference type="Pfam" id="PF23500">
    <property type="entry name" value="DUF7133"/>
    <property type="match status" value="1"/>
</dbReference>
<name>A0A5C5WJ29_9PLAN</name>
<feature type="region of interest" description="Disordered" evidence="5">
    <location>
        <begin position="49"/>
        <end position="69"/>
    </location>
</feature>
<dbReference type="GO" id="GO:0009055">
    <property type="term" value="F:electron transfer activity"/>
    <property type="evidence" value="ECO:0007669"/>
    <property type="project" value="InterPro"/>
</dbReference>
<protein>
    <submittedName>
        <fullName evidence="8">F5/8 type C domain protein</fullName>
    </submittedName>
</protein>
<dbReference type="Pfam" id="PF00034">
    <property type="entry name" value="Cytochrom_C"/>
    <property type="match status" value="1"/>
</dbReference>
<dbReference type="PROSITE" id="PS50022">
    <property type="entry name" value="FA58C_3"/>
    <property type="match status" value="1"/>
</dbReference>
<dbReference type="Pfam" id="PF00754">
    <property type="entry name" value="F5_F8_type_C"/>
    <property type="match status" value="1"/>
</dbReference>
<gene>
    <name evidence="8" type="ORF">KOR42_37070</name>
</gene>
<comment type="caution">
    <text evidence="8">The sequence shown here is derived from an EMBL/GenBank/DDBJ whole genome shotgun (WGS) entry which is preliminary data.</text>
</comment>
<feature type="domain" description="Cytochrome c" evidence="7">
    <location>
        <begin position="882"/>
        <end position="1017"/>
    </location>
</feature>
<accession>A0A5C5WJ29</accession>
<evidence type="ECO:0000256" key="1">
    <source>
        <dbReference type="ARBA" id="ARBA00022617"/>
    </source>
</evidence>
<evidence type="ECO:0000256" key="2">
    <source>
        <dbReference type="ARBA" id="ARBA00022723"/>
    </source>
</evidence>
<keyword evidence="3 4" id="KW-0408">Iron</keyword>
<dbReference type="OrthoDB" id="2482121at2"/>
<dbReference type="InterPro" id="IPR009056">
    <property type="entry name" value="Cyt_c-like_dom"/>
</dbReference>
<keyword evidence="9" id="KW-1185">Reference proteome</keyword>
<dbReference type="SUPFAM" id="SSF49785">
    <property type="entry name" value="Galactose-binding domain-like"/>
    <property type="match status" value="1"/>
</dbReference>
<dbReference type="InterPro" id="IPR011041">
    <property type="entry name" value="Quinoprot_gluc/sorb_DH_b-prop"/>
</dbReference>
<dbReference type="InterPro" id="IPR013427">
    <property type="entry name" value="Haem-bd_dom_put"/>
</dbReference>
<dbReference type="PROSITE" id="PS51007">
    <property type="entry name" value="CYTC"/>
    <property type="match status" value="1"/>
</dbReference>
<dbReference type="Gene3D" id="2.120.10.30">
    <property type="entry name" value="TolB, C-terminal domain"/>
    <property type="match status" value="1"/>
</dbReference>
<dbReference type="Proteomes" id="UP000317243">
    <property type="component" value="Unassembled WGS sequence"/>
</dbReference>